<evidence type="ECO:0000256" key="1">
    <source>
        <dbReference type="SAM" id="SignalP"/>
    </source>
</evidence>
<sequence>MLHQCIQVTLAVLVVALVSTTLTSAANTKALLGRDEVTECDTIARVSHMCYLCSKRHEDEFNTIYLPCCTGDPAIREYCAFIYTEPPKRGGLWI</sequence>
<keyword evidence="3" id="KW-1185">Reference proteome</keyword>
<name>A0A8S3YY89_9EUPU</name>
<feature type="signal peptide" evidence="1">
    <location>
        <begin position="1"/>
        <end position="25"/>
    </location>
</feature>
<protein>
    <submittedName>
        <fullName evidence="2">Uncharacterized protein</fullName>
    </submittedName>
</protein>
<evidence type="ECO:0000313" key="3">
    <source>
        <dbReference type="Proteomes" id="UP000678393"/>
    </source>
</evidence>
<organism evidence="2 3">
    <name type="scientific">Candidula unifasciata</name>
    <dbReference type="NCBI Taxonomy" id="100452"/>
    <lineage>
        <taxon>Eukaryota</taxon>
        <taxon>Metazoa</taxon>
        <taxon>Spiralia</taxon>
        <taxon>Lophotrochozoa</taxon>
        <taxon>Mollusca</taxon>
        <taxon>Gastropoda</taxon>
        <taxon>Heterobranchia</taxon>
        <taxon>Euthyneura</taxon>
        <taxon>Panpulmonata</taxon>
        <taxon>Eupulmonata</taxon>
        <taxon>Stylommatophora</taxon>
        <taxon>Helicina</taxon>
        <taxon>Helicoidea</taxon>
        <taxon>Geomitridae</taxon>
        <taxon>Candidula</taxon>
    </lineage>
</organism>
<keyword evidence="1" id="KW-0732">Signal</keyword>
<gene>
    <name evidence="2" type="ORF">CUNI_LOCUS6736</name>
</gene>
<feature type="chain" id="PRO_5035737492" evidence="1">
    <location>
        <begin position="26"/>
        <end position="94"/>
    </location>
</feature>
<dbReference type="AlphaFoldDB" id="A0A8S3YY89"/>
<dbReference type="EMBL" id="CAJHNH020001033">
    <property type="protein sequence ID" value="CAG5121178.1"/>
    <property type="molecule type" value="Genomic_DNA"/>
</dbReference>
<reference evidence="2" key="1">
    <citation type="submission" date="2021-04" db="EMBL/GenBank/DDBJ databases">
        <authorList>
            <consortium name="Molecular Ecology Group"/>
        </authorList>
    </citation>
    <scope>NUCLEOTIDE SEQUENCE</scope>
</reference>
<evidence type="ECO:0000313" key="2">
    <source>
        <dbReference type="EMBL" id="CAG5121178.1"/>
    </source>
</evidence>
<accession>A0A8S3YY89</accession>
<comment type="caution">
    <text evidence="2">The sequence shown here is derived from an EMBL/GenBank/DDBJ whole genome shotgun (WGS) entry which is preliminary data.</text>
</comment>
<dbReference type="Proteomes" id="UP000678393">
    <property type="component" value="Unassembled WGS sequence"/>
</dbReference>
<proteinExistence type="predicted"/>
<dbReference type="OrthoDB" id="6203589at2759"/>